<proteinExistence type="inferred from homology"/>
<dbReference type="GO" id="GO:0043709">
    <property type="term" value="P:cell adhesion involved in single-species biofilm formation"/>
    <property type="evidence" value="ECO:0007669"/>
    <property type="project" value="TreeGrafter"/>
</dbReference>
<feature type="domain" description="Fimbrial-type adhesion" evidence="6">
    <location>
        <begin position="208"/>
        <end position="339"/>
    </location>
</feature>
<name>A0A1H1SEY1_9PSED</name>
<dbReference type="InterPro" id="IPR000259">
    <property type="entry name" value="Adhesion_dom_fimbrial"/>
</dbReference>
<evidence type="ECO:0000313" key="7">
    <source>
        <dbReference type="EMBL" id="SDS46286.1"/>
    </source>
</evidence>
<sequence length="340" mass="36078">MIGPYQAIPAAALLLCISGQAFAACSSSVYHPGGYSGDIGTVTVTNVDGPVGSTLSGWRDFPSISQGTKRVSWYCSSRTDVKFSAQGAAGAVSSYSEAGRTYSVYPTGMPGIGIVFKTNGNTQVGAHNTITGIQSNITQRRYSQTNLSASNKTYAYEIDYRLIKTGSISSGNIIPRVIARTWWEPVPTNFDPREYNILLGRGTIIAPLPTCDLNVGDTNRTITLDTVRLSNFTGNWLAKKTFDISANCRNASNVTFRFTGTPATGNATLFRSTGTAAGVGLWLYSRIGGVEATLSNNGARTVTVSNDRAVLPLGAAYHKTTGTLTKGSLVSTVTVNITYN</sequence>
<dbReference type="InterPro" id="IPR036937">
    <property type="entry name" value="Adhesion_dom_fimbrial_sf"/>
</dbReference>
<dbReference type="Pfam" id="PF00419">
    <property type="entry name" value="Fimbrial"/>
    <property type="match status" value="1"/>
</dbReference>
<organism evidence="7 8">
    <name type="scientific">Pseudomonas asplenii</name>
    <dbReference type="NCBI Taxonomy" id="53407"/>
    <lineage>
        <taxon>Bacteria</taxon>
        <taxon>Pseudomonadati</taxon>
        <taxon>Pseudomonadota</taxon>
        <taxon>Gammaproteobacteria</taxon>
        <taxon>Pseudomonadales</taxon>
        <taxon>Pseudomonadaceae</taxon>
        <taxon>Pseudomonas</taxon>
    </lineage>
</organism>
<dbReference type="GO" id="GO:0009289">
    <property type="term" value="C:pilus"/>
    <property type="evidence" value="ECO:0007669"/>
    <property type="project" value="UniProtKB-SubCell"/>
</dbReference>
<dbReference type="RefSeq" id="WP_408003659.1">
    <property type="nucleotide sequence ID" value="NZ_LT629777.1"/>
</dbReference>
<evidence type="ECO:0000313" key="8">
    <source>
        <dbReference type="Proteomes" id="UP000199524"/>
    </source>
</evidence>
<dbReference type="PANTHER" id="PTHR33420:SF3">
    <property type="entry name" value="FIMBRIAL SUBUNIT ELFA"/>
    <property type="match status" value="1"/>
</dbReference>
<keyword evidence="8" id="KW-1185">Reference proteome</keyword>
<protein>
    <submittedName>
        <fullName evidence="7">Pilin (Type 1 fimbria component protein)</fullName>
    </submittedName>
</protein>
<accession>A0A1H1SEY1</accession>
<feature type="signal peptide" evidence="5">
    <location>
        <begin position="1"/>
        <end position="23"/>
    </location>
</feature>
<dbReference type="EMBL" id="LT629777">
    <property type="protein sequence ID" value="SDS46286.1"/>
    <property type="molecule type" value="Genomic_DNA"/>
</dbReference>
<dbReference type="Gene3D" id="2.60.40.3310">
    <property type="match status" value="1"/>
</dbReference>
<dbReference type="GeneID" id="300206671"/>
<comment type="subcellular location">
    <subcellularLocation>
        <location evidence="1">Fimbrium</location>
    </subcellularLocation>
</comment>
<dbReference type="InterPro" id="IPR050263">
    <property type="entry name" value="Bact_Fimbrial_Adh_Pro"/>
</dbReference>
<evidence type="ECO:0000256" key="2">
    <source>
        <dbReference type="ARBA" id="ARBA00006671"/>
    </source>
</evidence>
<keyword evidence="3 5" id="KW-0732">Signal</keyword>
<evidence type="ECO:0000256" key="1">
    <source>
        <dbReference type="ARBA" id="ARBA00004561"/>
    </source>
</evidence>
<comment type="similarity">
    <text evidence="2">Belongs to the fimbrial protein family.</text>
</comment>
<dbReference type="SUPFAM" id="SSF49401">
    <property type="entry name" value="Bacterial adhesins"/>
    <property type="match status" value="1"/>
</dbReference>
<gene>
    <name evidence="7" type="ORF">SAMN05216598_1667</name>
</gene>
<evidence type="ECO:0000256" key="3">
    <source>
        <dbReference type="ARBA" id="ARBA00022729"/>
    </source>
</evidence>
<evidence type="ECO:0000256" key="5">
    <source>
        <dbReference type="SAM" id="SignalP"/>
    </source>
</evidence>
<dbReference type="Proteomes" id="UP000199524">
    <property type="component" value="Chromosome I"/>
</dbReference>
<feature type="chain" id="PRO_5009259951" evidence="5">
    <location>
        <begin position="24"/>
        <end position="340"/>
    </location>
</feature>
<dbReference type="PANTHER" id="PTHR33420">
    <property type="entry name" value="FIMBRIAL SUBUNIT ELFA-RELATED"/>
    <property type="match status" value="1"/>
</dbReference>
<evidence type="ECO:0000259" key="6">
    <source>
        <dbReference type="Pfam" id="PF00419"/>
    </source>
</evidence>
<dbReference type="Gene3D" id="2.60.40.1090">
    <property type="entry name" value="Fimbrial-type adhesion domain"/>
    <property type="match status" value="1"/>
</dbReference>
<evidence type="ECO:0000256" key="4">
    <source>
        <dbReference type="ARBA" id="ARBA00023263"/>
    </source>
</evidence>
<reference evidence="8" key="1">
    <citation type="submission" date="2016-10" db="EMBL/GenBank/DDBJ databases">
        <authorList>
            <person name="Varghese N."/>
            <person name="Submissions S."/>
        </authorList>
    </citation>
    <scope>NUCLEOTIDE SEQUENCE [LARGE SCALE GENOMIC DNA]</scope>
    <source>
        <strain evidence="8">ATCC 23835</strain>
    </source>
</reference>
<dbReference type="InterPro" id="IPR008966">
    <property type="entry name" value="Adhesion_dom_sf"/>
</dbReference>
<keyword evidence="4" id="KW-0281">Fimbrium</keyword>
<dbReference type="AlphaFoldDB" id="A0A1H1SEY1"/>